<dbReference type="AlphaFoldDB" id="A0AA91I3Q9"/>
<reference evidence="3 4" key="1">
    <citation type="submission" date="2016-03" db="EMBL/GenBank/DDBJ databases">
        <authorList>
            <person name="Heylen K."/>
            <person name="De Vos P."/>
            <person name="Vekeman B."/>
        </authorList>
    </citation>
    <scope>NUCLEOTIDE SEQUENCE [LARGE SCALE GENOMIC DNA]</scope>
    <source>
        <strain evidence="3 4">R-49807</strain>
    </source>
</reference>
<dbReference type="Pfam" id="PF05155">
    <property type="entry name" value="G2P_X_C"/>
    <property type="match status" value="1"/>
</dbReference>
<comment type="caution">
    <text evidence="3">The sequence shown here is derived from an EMBL/GenBank/DDBJ whole genome shotgun (WGS) entry which is preliminary data.</text>
</comment>
<name>A0AA91I3Q9_9GAMM</name>
<dbReference type="InterPro" id="IPR022686">
    <property type="entry name" value="G2P_N"/>
</dbReference>
<evidence type="ECO:0008006" key="5">
    <source>
        <dbReference type="Google" id="ProtNLM"/>
    </source>
</evidence>
<sequence length="379" mass="43463">MFFDWLDCYQDYEQDLPIISDDGYCNVDYTAPEDERYSAPRQRRIDHPGSYSTKISVHVVGRRVYISGNPSRYNRLDNLFGLTTIDQCVSVYNAILADLGIPPLVPAKFHGFRTVDRSDGTQTLQPIMTGCHITTLHITENIAVGGAGMVDTYLKALSSQSWRNRRGRLHSNGKAVDWVSNKGHAREIYASVYDKGHEIGLHSLERVRRKFGQHSTEYKYLVDLKNYCDENGVARFELKLNSPYLKRHNLQYYQYSDYSHLEALFKAFINLDQKLEVNHMDLNTITQALMDKKIVESTKSANITALYAINWMNGQTFDLSKRQVKTHRARLRQIGIDIGKPCNLLTFSPVIVKQVTEITKAQLPVPSFYKHPNHLRLVA</sequence>
<gene>
    <name evidence="3" type="ORF">A1356_18975</name>
</gene>
<dbReference type="Pfam" id="PF05144">
    <property type="entry name" value="Phage_CRI"/>
    <property type="match status" value="1"/>
</dbReference>
<evidence type="ECO:0000259" key="2">
    <source>
        <dbReference type="Pfam" id="PF05155"/>
    </source>
</evidence>
<feature type="domain" description="Replication-associated protein G2P N-terminal" evidence="1">
    <location>
        <begin position="50"/>
        <end position="253"/>
    </location>
</feature>
<dbReference type="GO" id="GO:0006260">
    <property type="term" value="P:DNA replication"/>
    <property type="evidence" value="ECO:0007669"/>
    <property type="project" value="InterPro"/>
</dbReference>
<feature type="domain" description="Replication-associated protein G2P C-terminal" evidence="2">
    <location>
        <begin position="289"/>
        <end position="373"/>
    </location>
</feature>
<dbReference type="EMBL" id="LUUL01000118">
    <property type="protein sequence ID" value="OAI22728.1"/>
    <property type="molecule type" value="Genomic_DNA"/>
</dbReference>
<accession>A0AA91I3Q9</accession>
<dbReference type="Proteomes" id="UP000077734">
    <property type="component" value="Unassembled WGS sequence"/>
</dbReference>
<dbReference type="RefSeq" id="WP_064029432.1">
    <property type="nucleotide sequence ID" value="NZ_LUUL01000118.1"/>
</dbReference>
<evidence type="ECO:0000259" key="1">
    <source>
        <dbReference type="Pfam" id="PF05144"/>
    </source>
</evidence>
<keyword evidence="4" id="KW-1185">Reference proteome</keyword>
<dbReference type="InterPro" id="IPR022688">
    <property type="entry name" value="G2P_C"/>
</dbReference>
<protein>
    <recommendedName>
        <fullName evidence="5">Replication-associated protein G2P</fullName>
    </recommendedName>
</protein>
<organism evidence="3 4">
    <name type="scientific">Methylomonas koyamae</name>
    <dbReference type="NCBI Taxonomy" id="702114"/>
    <lineage>
        <taxon>Bacteria</taxon>
        <taxon>Pseudomonadati</taxon>
        <taxon>Pseudomonadota</taxon>
        <taxon>Gammaproteobacteria</taxon>
        <taxon>Methylococcales</taxon>
        <taxon>Methylococcaceae</taxon>
        <taxon>Methylomonas</taxon>
    </lineage>
</organism>
<proteinExistence type="predicted"/>
<evidence type="ECO:0000313" key="4">
    <source>
        <dbReference type="Proteomes" id="UP000077734"/>
    </source>
</evidence>
<evidence type="ECO:0000313" key="3">
    <source>
        <dbReference type="EMBL" id="OAI22728.1"/>
    </source>
</evidence>